<dbReference type="EMBL" id="VIFY01000054">
    <property type="protein sequence ID" value="TQB72929.1"/>
    <property type="molecule type" value="Genomic_DNA"/>
</dbReference>
<dbReference type="OrthoDB" id="4507572at2759"/>
<organism evidence="2 3">
    <name type="scientific">Monascus purpureus</name>
    <name type="common">Red mold</name>
    <name type="synonym">Monascus anka</name>
    <dbReference type="NCBI Taxonomy" id="5098"/>
    <lineage>
        <taxon>Eukaryota</taxon>
        <taxon>Fungi</taxon>
        <taxon>Dikarya</taxon>
        <taxon>Ascomycota</taxon>
        <taxon>Pezizomycotina</taxon>
        <taxon>Eurotiomycetes</taxon>
        <taxon>Eurotiomycetidae</taxon>
        <taxon>Eurotiales</taxon>
        <taxon>Aspergillaceae</taxon>
        <taxon>Monascus</taxon>
    </lineage>
</organism>
<evidence type="ECO:0000256" key="1">
    <source>
        <dbReference type="SAM" id="MobiDB-lite"/>
    </source>
</evidence>
<feature type="compositionally biased region" description="Basic residues" evidence="1">
    <location>
        <begin position="92"/>
        <end position="101"/>
    </location>
</feature>
<dbReference type="PANTHER" id="PTHR42023:SF1">
    <property type="entry name" value="BHLH DOMAIN-CONTAINING PROTEIN"/>
    <property type="match status" value="1"/>
</dbReference>
<feature type="region of interest" description="Disordered" evidence="1">
    <location>
        <begin position="47"/>
        <end position="141"/>
    </location>
</feature>
<dbReference type="PANTHER" id="PTHR42023">
    <property type="entry name" value="BHLH DOMAIN-CONTAINING PROTEIN"/>
    <property type="match status" value="1"/>
</dbReference>
<accession>A0A507QWT2</accession>
<sequence>MLDKKRQMNHWSRNPVVIGHPTLVEKTLDESVYPSIARKPVNNTNAALNKDLPALPRDPSSSPLTARPLNLRLHSASRNDKEQRQSSLKRVSLGRRSHLSRGGRSPDRISDISPPSTPVSSGCVHEHPYDVSPTDEQPPQLFDDTDMAPHSNDVLTLKSSNIPSGHSFHKSPSLGNLKRSANAQTANRYDNVGLTAAKSTTWQGRVPKAGGFFKNLTAKRKTIGSNGESPADHDPWAWPSERPTVEQTIGRKFSLRKSKSHDRLRMEHDVPCPPFVPSVVTTITAGKEKKYAPLPKKRTAHKEAHKPARPALANPLPPRIDLPRLGHLNAEPVDLETGDRPVSRFSATTDGYSEADSLINSASVSTTEIDTTSTENLSPAMVREQLIPKAKTLASTKIPPRKPVPMEANKALSISSRNSRENQTEKRIKDLEARREGLASRKANVVAVIHELTEVVQPSSVAYDLAVRDEVKKTVATLNDELAEIQKEEHDIGLQLIRAWRRRDERDLNGGESSLWVRRVTN</sequence>
<feature type="region of interest" description="Disordered" evidence="1">
    <location>
        <begin position="296"/>
        <end position="319"/>
    </location>
</feature>
<dbReference type="AlphaFoldDB" id="A0A507QWT2"/>
<name>A0A507QWT2_MONPU</name>
<gene>
    <name evidence="2" type="ORF">MPDQ_006352</name>
</gene>
<protein>
    <submittedName>
        <fullName evidence="2">Uncharacterized protein</fullName>
    </submittedName>
</protein>
<comment type="caution">
    <text evidence="2">The sequence shown here is derived from an EMBL/GenBank/DDBJ whole genome shotgun (WGS) entry which is preliminary data.</text>
</comment>
<proteinExistence type="predicted"/>
<evidence type="ECO:0000313" key="2">
    <source>
        <dbReference type="EMBL" id="TQB72929.1"/>
    </source>
</evidence>
<reference evidence="2 3" key="1">
    <citation type="submission" date="2019-06" db="EMBL/GenBank/DDBJ databases">
        <title>Wine fermentation using esterase from Monascus purpureus.</title>
        <authorList>
            <person name="Geng C."/>
            <person name="Zhang Y."/>
        </authorList>
    </citation>
    <scope>NUCLEOTIDE SEQUENCE [LARGE SCALE GENOMIC DNA]</scope>
    <source>
        <strain evidence="2">HQ1</strain>
    </source>
</reference>
<keyword evidence="3" id="KW-1185">Reference proteome</keyword>
<evidence type="ECO:0000313" key="3">
    <source>
        <dbReference type="Proteomes" id="UP000319663"/>
    </source>
</evidence>
<dbReference type="Proteomes" id="UP000319663">
    <property type="component" value="Unassembled WGS sequence"/>
</dbReference>